<dbReference type="KEGG" id="mbr:MONBRDRAFT_34239"/>
<dbReference type="Gene3D" id="2.130.10.10">
    <property type="entry name" value="YVTN repeat-like/Quinoprotein amine dehydrogenase"/>
    <property type="match status" value="1"/>
</dbReference>
<dbReference type="InterPro" id="IPR015943">
    <property type="entry name" value="WD40/YVTN_repeat-like_dom_sf"/>
</dbReference>
<evidence type="ECO:0008006" key="12">
    <source>
        <dbReference type="Google" id="ProtNLM"/>
    </source>
</evidence>
<dbReference type="InterPro" id="IPR040379">
    <property type="entry name" value="WDR19/dyf-2"/>
</dbReference>
<dbReference type="RefSeq" id="XP_001749722.1">
    <property type="nucleotide sequence ID" value="XM_001749670.1"/>
</dbReference>
<feature type="compositionally biased region" description="Acidic residues" evidence="6">
    <location>
        <begin position="1383"/>
        <end position="1397"/>
    </location>
</feature>
<dbReference type="InterPro" id="IPR056168">
    <property type="entry name" value="TPR_IF140/IFT172/WDR19"/>
</dbReference>
<dbReference type="PANTHER" id="PTHR14920:SF0">
    <property type="entry name" value="WD REPEAT DOMAIN 19"/>
    <property type="match status" value="1"/>
</dbReference>
<dbReference type="GO" id="GO:0030991">
    <property type="term" value="C:intraciliary transport particle A"/>
    <property type="evidence" value="ECO:0000318"/>
    <property type="project" value="GO_Central"/>
</dbReference>
<dbReference type="Pfam" id="PF23389">
    <property type="entry name" value="Beta-prop_WDR19_1st"/>
    <property type="match status" value="1"/>
</dbReference>
<dbReference type="Gene3D" id="1.25.40.470">
    <property type="match status" value="2"/>
</dbReference>
<comment type="subcellular location">
    <subcellularLocation>
        <location evidence="1">Cell projection</location>
        <location evidence="1">Cilium</location>
    </subcellularLocation>
</comment>
<evidence type="ECO:0000259" key="9">
    <source>
        <dbReference type="Pfam" id="PF24762"/>
    </source>
</evidence>
<dbReference type="eggNOG" id="KOG2247">
    <property type="taxonomic scope" value="Eukaryota"/>
</dbReference>
<dbReference type="Pfam" id="PF15911">
    <property type="entry name" value="Beta-prop_WDR19_2nd"/>
    <property type="match status" value="1"/>
</dbReference>
<proteinExistence type="predicted"/>
<evidence type="ECO:0000256" key="3">
    <source>
        <dbReference type="ARBA" id="ARBA00022737"/>
    </source>
</evidence>
<dbReference type="GeneID" id="5894938"/>
<dbReference type="InterPro" id="IPR057855">
    <property type="entry name" value="Beta-prop_WDR19_1st"/>
</dbReference>
<evidence type="ECO:0000256" key="2">
    <source>
        <dbReference type="ARBA" id="ARBA00022574"/>
    </source>
</evidence>
<gene>
    <name evidence="10" type="ORF">MONBRDRAFT_34239</name>
</gene>
<keyword evidence="11" id="KW-1185">Reference proteome</keyword>
<keyword evidence="5" id="KW-0966">Cell projection</keyword>
<accession>A9VAF2</accession>
<protein>
    <recommendedName>
        <fullName evidence="12">Anaphase-promoting complex subunit 4 WD40 domain-containing protein</fullName>
    </recommendedName>
</protein>
<name>A9VAF2_MONBE</name>
<dbReference type="FunFam" id="1.25.40.470:FF:000028">
    <property type="entry name" value="Intraflagellar transport protein 140-like protein"/>
    <property type="match status" value="1"/>
</dbReference>
<dbReference type="InterPro" id="IPR036322">
    <property type="entry name" value="WD40_repeat_dom_sf"/>
</dbReference>
<feature type="domain" description="IF140/IFT172/WDR19 TPR" evidence="9">
    <location>
        <begin position="864"/>
        <end position="1065"/>
    </location>
</feature>
<dbReference type="Pfam" id="PF24762">
    <property type="entry name" value="TPR_IF140-IFT172"/>
    <property type="match status" value="1"/>
</dbReference>
<dbReference type="EMBL" id="CH991573">
    <property type="protein sequence ID" value="EDQ85531.1"/>
    <property type="molecule type" value="Genomic_DNA"/>
</dbReference>
<dbReference type="InterPro" id="IPR011990">
    <property type="entry name" value="TPR-like_helical_dom_sf"/>
</dbReference>
<keyword evidence="4" id="KW-0969">Cilium</keyword>
<dbReference type="OMA" id="NDMLTHT"/>
<dbReference type="GO" id="GO:0035721">
    <property type="term" value="P:intraciliary retrograde transport"/>
    <property type="evidence" value="ECO:0000318"/>
    <property type="project" value="GO_Central"/>
</dbReference>
<evidence type="ECO:0000313" key="11">
    <source>
        <dbReference type="Proteomes" id="UP000001357"/>
    </source>
</evidence>
<evidence type="ECO:0000259" key="8">
    <source>
        <dbReference type="Pfam" id="PF23389"/>
    </source>
</evidence>
<dbReference type="InterPro" id="IPR039468">
    <property type="entry name" value="WDR19_WD40_rpt"/>
</dbReference>
<dbReference type="FunFam" id="2.130.10.10:FF:000242">
    <property type="entry name" value="WD repeat domain 19, isoform CRA_a"/>
    <property type="match status" value="1"/>
</dbReference>
<dbReference type="GO" id="GO:0060271">
    <property type="term" value="P:cilium assembly"/>
    <property type="evidence" value="ECO:0000318"/>
    <property type="project" value="GO_Central"/>
</dbReference>
<keyword evidence="2" id="KW-0853">WD repeat</keyword>
<evidence type="ECO:0000259" key="7">
    <source>
        <dbReference type="Pfam" id="PF15911"/>
    </source>
</evidence>
<dbReference type="Proteomes" id="UP000001357">
    <property type="component" value="Unassembled WGS sequence"/>
</dbReference>
<feature type="region of interest" description="Disordered" evidence="6">
    <location>
        <begin position="1376"/>
        <end position="1397"/>
    </location>
</feature>
<dbReference type="FunCoup" id="A9VAF2">
    <property type="interactions" value="182"/>
</dbReference>
<dbReference type="SUPFAM" id="SSF48452">
    <property type="entry name" value="TPR-like"/>
    <property type="match status" value="1"/>
</dbReference>
<reference evidence="10 11" key="1">
    <citation type="journal article" date="2008" name="Nature">
        <title>The genome of the choanoflagellate Monosiga brevicollis and the origin of metazoans.</title>
        <authorList>
            <consortium name="JGI Sequencing"/>
            <person name="King N."/>
            <person name="Westbrook M.J."/>
            <person name="Young S.L."/>
            <person name="Kuo A."/>
            <person name="Abedin M."/>
            <person name="Chapman J."/>
            <person name="Fairclough S."/>
            <person name="Hellsten U."/>
            <person name="Isogai Y."/>
            <person name="Letunic I."/>
            <person name="Marr M."/>
            <person name="Pincus D."/>
            <person name="Putnam N."/>
            <person name="Rokas A."/>
            <person name="Wright K.J."/>
            <person name="Zuzow R."/>
            <person name="Dirks W."/>
            <person name="Good M."/>
            <person name="Goodstein D."/>
            <person name="Lemons D."/>
            <person name="Li W."/>
            <person name="Lyons J.B."/>
            <person name="Morris A."/>
            <person name="Nichols S."/>
            <person name="Richter D.J."/>
            <person name="Salamov A."/>
            <person name="Bork P."/>
            <person name="Lim W.A."/>
            <person name="Manning G."/>
            <person name="Miller W.T."/>
            <person name="McGinnis W."/>
            <person name="Shapiro H."/>
            <person name="Tjian R."/>
            <person name="Grigoriev I.V."/>
            <person name="Rokhsar D."/>
        </authorList>
    </citation>
    <scope>NUCLEOTIDE SEQUENCE [LARGE SCALE GENOMIC DNA]</scope>
    <source>
        <strain evidence="11">MX1 / ATCC 50154</strain>
    </source>
</reference>
<feature type="domain" description="WDR19 first beta-propeller" evidence="8">
    <location>
        <begin position="17"/>
        <end position="343"/>
    </location>
</feature>
<dbReference type="SUPFAM" id="SSF50978">
    <property type="entry name" value="WD40 repeat-like"/>
    <property type="match status" value="1"/>
</dbReference>
<dbReference type="GO" id="GO:0005929">
    <property type="term" value="C:cilium"/>
    <property type="evidence" value="ECO:0000318"/>
    <property type="project" value="GO_Central"/>
</dbReference>
<dbReference type="PANTHER" id="PTHR14920">
    <property type="entry name" value="OSMOTIC AVOIDANCE ABNORMAL PROTEIN 1/WD REPEAT MEMBRANE PROTEIN"/>
    <property type="match status" value="1"/>
</dbReference>
<evidence type="ECO:0000256" key="6">
    <source>
        <dbReference type="SAM" id="MobiDB-lite"/>
    </source>
</evidence>
<keyword evidence="3" id="KW-0677">Repeat</keyword>
<evidence type="ECO:0000256" key="4">
    <source>
        <dbReference type="ARBA" id="ARBA00023069"/>
    </source>
</evidence>
<feature type="domain" description="WDR19 WD40 repeat" evidence="7">
    <location>
        <begin position="363"/>
        <end position="648"/>
    </location>
</feature>
<sequence length="1397" mass="155268">MKRVFSVPGSAHGNSRVLFQWQKKSGKYLASAGANRRVNIYNREGNIVAELETEGNAVSMDWDAQGITLAVACEGSNKVLMWNSDTKESSLLETDEKSPLSMVRWSTEKLLLIIGTVKGNLILYNQEVRRRIPILGKHNKSITEGIFDQNNNFALLSNDRSFTINNSDGDTLHQPMLQSDGSSIRFYSPPKTALREGKLHEPKASLILDKKTLYIFNLEDPENPIELAFQEKYGTIVAYDWSARGNLYIGFSSGYFVSVSTHMDKIGQELFQVRNHKTRLNDIACCHAVEKVATAGDDFVKIHDMLEPSDVYAIIPLEDDRGMLDRLRWSEDGQLLTISTMSGAVYTYLMKLPVLGQASSKSLAYMSSLKELTAQFFDQPAIRHRIKLPIEPLIVGAGPFHAAVAMNNNAWFYTTAADEEPKLVAGSPRDYVGTVDGISLNADYAAVQCGGKLQLQLIEYDEDMGTGDGREAKLFPEKSSEKIIASTITEAFLIYATDKGGIHYFSLEDWMFVNEYQLPSGIKRFFADETGTRVVVVDNKGDAFVYSPVDDSCVEIPNVSPTIKGFLWDTVATEKTLLGYDDDSFYVYAFLQDHVDSVASGHNELGSLCQFVGKSQLAHGCLPVRLVGGAVTSLTPSGKPKTDTLSTHRYLVEPKNVGLSDLPAAMEAALQMGNFPLAAILLNRLLGSQQKAPVASSKAAEAALKALDIASATTMYRLLGKPGMVRTLKALEFVEDRHLLGGHVSMLLGKFNRAEQLFLNSSQPEEALHMHRDLLQWEQALKLASKYSPKDLPIVAREYAQQLEFQGNFSRALEHYQTAQTNDPRERVHNDACKAGIARCALRTGDVSRGLALAEEIGSIKLFTECGAALEATDHFNEAAQCYERANMVDKAAEMYIKTKNWVKAGEMLESVSNTALQLQYAKAREASGSYKEAATAYEAANDVVSVVRINLDHLRDPQEAVRVVRASGSVEGAKMVANFFQKIGDAPSAIQFLIMSRNADEAYAMAKQHNQLDLYAEALGDAGTPEVYKQIAEDYDRLGNGLQAGRFFLQAGLYDDAVNRLVQASTEDGEHVELAIRAAGEAGETGLTQRVLDYLMGEVDGVPKDSRYLFRLYLETKQYQEASRTAILVAREEQRTGTYRTARDVLYQMFNELKEQRIGIPAEMSDDLNMLHSYILGKIRMKLGDHLLAARMLNRVANSISRFPAHEVNILTTTVIECFRSGMKKQAFDFAKQLLANEYRDKLEEKYKKKIESIVRKRDLSEVEEEQEPCPYCSTQLPVTSLSCYNCQKRLPMCIATGNFCVRTDFTQCPSCRFPARKSAFLRYLQYQPQCSMCSTQLDASKIKQTPLEEVEAFFEGFQKDIDANAVPVTDVKAQAEGEAAAADDDESDDDESELI</sequence>
<evidence type="ECO:0000256" key="1">
    <source>
        <dbReference type="ARBA" id="ARBA00004138"/>
    </source>
</evidence>
<dbReference type="InParanoid" id="A9VAF2"/>
<evidence type="ECO:0000313" key="10">
    <source>
        <dbReference type="EMBL" id="EDQ85531.1"/>
    </source>
</evidence>
<organism evidence="10 11">
    <name type="scientific">Monosiga brevicollis</name>
    <name type="common">Choanoflagellate</name>
    <dbReference type="NCBI Taxonomy" id="81824"/>
    <lineage>
        <taxon>Eukaryota</taxon>
        <taxon>Choanoflagellata</taxon>
        <taxon>Craspedida</taxon>
        <taxon>Salpingoecidae</taxon>
        <taxon>Monosiga</taxon>
    </lineage>
</organism>
<evidence type="ECO:0000256" key="5">
    <source>
        <dbReference type="ARBA" id="ARBA00023273"/>
    </source>
</evidence>
<dbReference type="STRING" id="81824.A9VAF2"/>